<dbReference type="Proteomes" id="UP000199630">
    <property type="component" value="Unassembled WGS sequence"/>
</dbReference>
<dbReference type="EMBL" id="FORH01000005">
    <property type="protein sequence ID" value="SFJ74116.1"/>
    <property type="molecule type" value="Genomic_DNA"/>
</dbReference>
<dbReference type="RefSeq" id="WP_090061377.1">
    <property type="nucleotide sequence ID" value="NZ_FORH01000005.1"/>
</dbReference>
<sequence>MSHPQLTPFETALLRAVEGLNTTFEAGLKSASASPNEFETLHHAFNRFATDLEKRLTVLERQQAELRRLLEAG</sequence>
<evidence type="ECO:0000313" key="1">
    <source>
        <dbReference type="EMBL" id="SFJ74116.1"/>
    </source>
</evidence>
<reference evidence="2" key="1">
    <citation type="submission" date="2016-10" db="EMBL/GenBank/DDBJ databases">
        <authorList>
            <person name="Varghese N."/>
            <person name="Submissions S."/>
        </authorList>
    </citation>
    <scope>NUCLEOTIDE SEQUENCE [LARGE SCALE GENOMIC DNA]</scope>
    <source>
        <strain evidence="2">DSM 26471</strain>
    </source>
</reference>
<proteinExistence type="predicted"/>
<gene>
    <name evidence="1" type="ORF">SAMN04487991_2872</name>
</gene>
<protein>
    <submittedName>
        <fullName evidence="1">Uncharacterized protein</fullName>
    </submittedName>
</protein>
<dbReference type="AlphaFoldDB" id="A0A1I3TWU0"/>
<dbReference type="STRING" id="588602.SAMN04487991_2872"/>
<accession>A0A1I3TWU0</accession>
<keyword evidence="2" id="KW-1185">Reference proteome</keyword>
<organism evidence="1 2">
    <name type="scientific">Celeribacter neptunius</name>
    <dbReference type="NCBI Taxonomy" id="588602"/>
    <lineage>
        <taxon>Bacteria</taxon>
        <taxon>Pseudomonadati</taxon>
        <taxon>Pseudomonadota</taxon>
        <taxon>Alphaproteobacteria</taxon>
        <taxon>Rhodobacterales</taxon>
        <taxon>Roseobacteraceae</taxon>
        <taxon>Celeribacter</taxon>
    </lineage>
</organism>
<evidence type="ECO:0000313" key="2">
    <source>
        <dbReference type="Proteomes" id="UP000199630"/>
    </source>
</evidence>
<name>A0A1I3TWU0_9RHOB</name>